<dbReference type="SMART" id="SM00119">
    <property type="entry name" value="HECTc"/>
    <property type="match status" value="1"/>
</dbReference>
<feature type="compositionally biased region" description="Polar residues" evidence="7">
    <location>
        <begin position="105"/>
        <end position="130"/>
    </location>
</feature>
<feature type="region of interest" description="Disordered" evidence="7">
    <location>
        <begin position="1"/>
        <end position="258"/>
    </location>
</feature>
<evidence type="ECO:0000259" key="8">
    <source>
        <dbReference type="PROSITE" id="PS50237"/>
    </source>
</evidence>
<dbReference type="GO" id="GO:0043161">
    <property type="term" value="P:proteasome-mediated ubiquitin-dependent protein catabolic process"/>
    <property type="evidence" value="ECO:0007669"/>
    <property type="project" value="TreeGrafter"/>
</dbReference>
<keyword evidence="5 6" id="KW-0833">Ubl conjugation pathway</keyword>
<feature type="compositionally biased region" description="Basic residues" evidence="7">
    <location>
        <begin position="157"/>
        <end position="167"/>
    </location>
</feature>
<dbReference type="Gene3D" id="3.90.1750.10">
    <property type="entry name" value="Hect, E3 ligase catalytic domains"/>
    <property type="match status" value="1"/>
</dbReference>
<comment type="catalytic activity">
    <reaction evidence="1">
        <text>S-ubiquitinyl-[E2 ubiquitin-conjugating enzyme]-L-cysteine + [acceptor protein]-L-lysine = [E2 ubiquitin-conjugating enzyme]-L-cysteine + N(6)-ubiquitinyl-[acceptor protein]-L-lysine.</text>
        <dbReference type="EC" id="2.3.2.26"/>
    </reaction>
</comment>
<feature type="compositionally biased region" description="Polar residues" evidence="7">
    <location>
        <begin position="249"/>
        <end position="258"/>
    </location>
</feature>
<dbReference type="STRING" id="1441469.A0A225AHR5"/>
<evidence type="ECO:0000256" key="2">
    <source>
        <dbReference type="ARBA" id="ARBA00006331"/>
    </source>
</evidence>
<dbReference type="InterPro" id="IPR057948">
    <property type="entry name" value="TPR_TRIP12_N"/>
</dbReference>
<evidence type="ECO:0000256" key="7">
    <source>
        <dbReference type="SAM" id="MobiDB-lite"/>
    </source>
</evidence>
<dbReference type="EC" id="2.3.2.26" evidence="3"/>
<dbReference type="RefSeq" id="XP_020121102.1">
    <property type="nucleotide sequence ID" value="XM_020265708.1"/>
</dbReference>
<dbReference type="EMBL" id="LFMY01000004">
    <property type="protein sequence ID" value="OKL60981.1"/>
    <property type="molecule type" value="Genomic_DNA"/>
</dbReference>
<dbReference type="InterPro" id="IPR016024">
    <property type="entry name" value="ARM-type_fold"/>
</dbReference>
<dbReference type="OrthoDB" id="423283at2759"/>
<evidence type="ECO:0000256" key="4">
    <source>
        <dbReference type="ARBA" id="ARBA00022679"/>
    </source>
</evidence>
<feature type="compositionally biased region" description="Polar residues" evidence="7">
    <location>
        <begin position="1151"/>
        <end position="1170"/>
    </location>
</feature>
<dbReference type="PANTHER" id="PTHR45670:SF1">
    <property type="entry name" value="E3 UBIQUITIN-PROTEIN LIGASE HECTD1"/>
    <property type="match status" value="1"/>
</dbReference>
<name>A0A225AHR5_TALAT</name>
<feature type="region of interest" description="Disordered" evidence="7">
    <location>
        <begin position="1011"/>
        <end position="1104"/>
    </location>
</feature>
<evidence type="ECO:0000256" key="6">
    <source>
        <dbReference type="PROSITE-ProRule" id="PRU00104"/>
    </source>
</evidence>
<proteinExistence type="inferred from homology"/>
<dbReference type="PANTHER" id="PTHR45670">
    <property type="entry name" value="E3 UBIQUITIN-PROTEIN LIGASE TRIP12"/>
    <property type="match status" value="1"/>
</dbReference>
<dbReference type="CDD" id="cd00078">
    <property type="entry name" value="HECTc"/>
    <property type="match status" value="1"/>
</dbReference>
<feature type="compositionally biased region" description="Polar residues" evidence="7">
    <location>
        <begin position="1018"/>
        <end position="1031"/>
    </location>
</feature>
<evidence type="ECO:0000313" key="10">
    <source>
        <dbReference type="Proteomes" id="UP000214365"/>
    </source>
</evidence>
<dbReference type="SUPFAM" id="SSF56204">
    <property type="entry name" value="Hect, E3 ligase catalytic domain"/>
    <property type="match status" value="1"/>
</dbReference>
<dbReference type="InterPro" id="IPR035983">
    <property type="entry name" value="Hect_E3_ubiquitin_ligase"/>
</dbReference>
<feature type="compositionally biased region" description="Low complexity" evidence="7">
    <location>
        <begin position="135"/>
        <end position="145"/>
    </location>
</feature>
<dbReference type="Proteomes" id="UP000214365">
    <property type="component" value="Unassembled WGS sequence"/>
</dbReference>
<feature type="compositionally biased region" description="Polar residues" evidence="7">
    <location>
        <begin position="226"/>
        <end position="235"/>
    </location>
</feature>
<dbReference type="GO" id="GO:0000209">
    <property type="term" value="P:protein polyubiquitination"/>
    <property type="evidence" value="ECO:0007669"/>
    <property type="project" value="TreeGrafter"/>
</dbReference>
<organism evidence="9 10">
    <name type="scientific">Talaromyces atroroseus</name>
    <dbReference type="NCBI Taxonomy" id="1441469"/>
    <lineage>
        <taxon>Eukaryota</taxon>
        <taxon>Fungi</taxon>
        <taxon>Dikarya</taxon>
        <taxon>Ascomycota</taxon>
        <taxon>Pezizomycotina</taxon>
        <taxon>Eurotiomycetes</taxon>
        <taxon>Eurotiomycetidae</taxon>
        <taxon>Eurotiales</taxon>
        <taxon>Trichocomaceae</taxon>
        <taxon>Talaromyces</taxon>
        <taxon>Talaromyces sect. Trachyspermi</taxon>
    </lineage>
</organism>
<dbReference type="InterPro" id="IPR045322">
    <property type="entry name" value="HECTD1/TRIP12-like"/>
</dbReference>
<evidence type="ECO:0000256" key="5">
    <source>
        <dbReference type="ARBA" id="ARBA00022786"/>
    </source>
</evidence>
<protein>
    <recommendedName>
        <fullName evidence="3">HECT-type E3 ubiquitin transferase</fullName>
        <ecNumber evidence="3">2.3.2.26</ecNumber>
    </recommendedName>
</protein>
<keyword evidence="4" id="KW-0808">Transferase</keyword>
<feature type="region of interest" description="Disordered" evidence="7">
    <location>
        <begin position="1139"/>
        <end position="1170"/>
    </location>
</feature>
<comment type="caution">
    <text evidence="9">The sequence shown here is derived from an EMBL/GenBank/DDBJ whole genome shotgun (WGS) entry which is preliminary data.</text>
</comment>
<dbReference type="PROSITE" id="PS50237">
    <property type="entry name" value="HECT"/>
    <property type="match status" value="1"/>
</dbReference>
<accession>A0A225AHR5</accession>
<feature type="compositionally biased region" description="Acidic residues" evidence="7">
    <location>
        <begin position="1093"/>
        <end position="1104"/>
    </location>
</feature>
<dbReference type="GeneID" id="31003166"/>
<reference evidence="9 10" key="1">
    <citation type="submission" date="2015-06" db="EMBL/GenBank/DDBJ databases">
        <title>Talaromyces atroroseus IBT 11181 draft genome.</title>
        <authorList>
            <person name="Rasmussen K.B."/>
            <person name="Rasmussen S."/>
            <person name="Petersen B."/>
            <person name="Sicheritz-Ponten T."/>
            <person name="Mortensen U.H."/>
            <person name="Thrane U."/>
        </authorList>
    </citation>
    <scope>NUCLEOTIDE SEQUENCE [LARGE SCALE GENOMIC DNA]</scope>
    <source>
        <strain evidence="9 10">IBT 11181</strain>
    </source>
</reference>
<dbReference type="Gene3D" id="1.25.10.10">
    <property type="entry name" value="Leucine-rich Repeat Variant"/>
    <property type="match status" value="1"/>
</dbReference>
<comment type="similarity">
    <text evidence="2">Belongs to the UPL family. K-HECT subfamily.</text>
</comment>
<feature type="domain" description="HECT" evidence="8">
    <location>
        <begin position="1450"/>
        <end position="1804"/>
    </location>
</feature>
<dbReference type="Pfam" id="PF25579">
    <property type="entry name" value="TPR_TRIP12_N"/>
    <property type="match status" value="1"/>
</dbReference>
<sequence length="1804" mass="198619">MARRTTAAEYQDPREPYPLSSFSASSAGPILSTPAGPTLRHTRSSARNTAAENALNTADTTGIPSSGSATSRKRKASARRGKPHDETEPVRQPSPPPRKVKRQRTTASSAPGHLDQNTAPAPGSRQSTRTRLAMSQPGPSSQPSDDASRTRGPSSNSRRKSGRSAKTSRREKDPLPASTETYTSQSPSRRQKKRSPKLSPDLPMKDIDDPASEQEPPKEEGDEHSSPPSESNDGTHTPGLLDDDEGDPFQSSLFGSRTPLGLQNTLRALTGMMSGMSSRLREMLSQLRMKEDPSIQLIALQELSDLLLVSNEDNLSGQFSPDSFVKELVTLMQPSEFGEENPEIMLLACRCLANMMEALRGSVTNVVYGGAVPILCQKLLDIQFIDLAEQALSTLAKISEEFPASIVREGGLTACLTYLDFFPTSTQRTAVTTAANCCRSLPGDSFPVVRDVMPTLLNVLSSNDQRVVEQACLCVSRIVESFKHKPEKLEELIEPSMLKAILRLLLPGTTNLIGPHIHTQFLRVLGIVAQASPRLSVELLRMDVVDTLYQILTGVSAPREVDGAGIKIDNVVIMQALVHRPRDQVFETLGVICELLPGTHHLHGALSRFENSLTISLQTRFAPMRSSSKLKELAEIRRASLADCKPELKRFAMVLLPTLTDAYSSTVNLGVRQKVLLAQLKMLQEIDADVIQDALRTVPYASFLAGILSQKDHPLLVSYALKCAQLLFERLQDIYRYQFHREGVISEIGVLAAKSLSTEKETAAKAPDDISGHDTDQPDSRATIVNAARAFLQAYEQAEGAGAMADKASSILKDLQILATSIKSAYVEGQSTALVALFESLVAYFDGDALESITSAELLKSGIIDVLVEILGATGSSREARARFLKAFMGTTTSQTTLGRQTSSSTPLSKLIQKLHDLLSRTEHFEVITVGHNSLEMTRSNATYMLGKQVRLKLVADEGSNIPRPYKNIMVAIHAIATFKSLDDFLRPRISLSERPRPSRNLDFLSQLANADRLRDSPNPSQSSTENDSQLPPNPASHRGPAKNAPSTPHSPVDGRDRRQTHRSSRNQPSNLEDDEANDNRPLECADEKQLSDEDDDEDIGDDEDDELNAIVDDLEDELSDDPGPEPTAVNMEIAATGKVTARKEDGTRVATPSQSQTLGRGSSNTPSTELAATGSNSLAMAGRPFSSYAAAVAAIPQDWHIQFSIDGEPITTDTTIYRAVHHSREHTEDEGRNIWTAEHTVHFKRVPGPPPPEPSSLASAFRNTEAIDEKTGLPKSLSKDPTAVSILQLLRVLHEINIHLDDLRAESKELTAVSAEPLAQFINTKLTAKMNRQLEEPLIVASSCLPRWSEDLAREFPFLFPFETRHLFLQSTAFGYSRSMMRWQNSQPEDGRRDHRRDDRPFLGRLQRQKVRISRSRILESAMKVMELYGSSASILEVEYFEEVGTGLGPTLEFYSTVSREFSKKKLKIWRENESSGTSEYAFGKHGLFPSPMSEQQAESEMGKKQLHLFKSLGKFVARSMLDSRIIDINFNPTFFRTGSSGFTPSLGSAKTVDQDLANSLLLVKRFASAKKQIVDNISLSADQKLKAIQEIEIDGVQVDDLGLDFTLPGYPAIELVANGSNINLTIDNVDLYLDRVIDLTLGSGVQRQIEAFRSGFSQVFPYSALRAFTPNELVMLFGQIEEDWSMETLMDSIKADHGFNMDSKGVRNLLQTMSGLDAQQRRDFLQFVTGSPKLPIGGFKSLTPMFTVVCRPSEPPYTPDDYLPSVMTCVNYLKLPDYSSPEALRERLLVAIREGQGAFHLS</sequence>
<gene>
    <name evidence="9" type="ORF">UA08_03411</name>
</gene>
<evidence type="ECO:0000313" key="9">
    <source>
        <dbReference type="EMBL" id="OKL60981.1"/>
    </source>
</evidence>
<keyword evidence="10" id="KW-1185">Reference proteome</keyword>
<evidence type="ECO:0000256" key="1">
    <source>
        <dbReference type="ARBA" id="ARBA00000885"/>
    </source>
</evidence>
<dbReference type="Gene3D" id="3.30.2410.10">
    <property type="entry name" value="Hect, E3 ligase catalytic domain"/>
    <property type="match status" value="1"/>
</dbReference>
<evidence type="ECO:0000256" key="3">
    <source>
        <dbReference type="ARBA" id="ARBA00012485"/>
    </source>
</evidence>
<dbReference type="Pfam" id="PF00632">
    <property type="entry name" value="HECT"/>
    <property type="match status" value="1"/>
</dbReference>
<feature type="compositionally biased region" description="Polar residues" evidence="7">
    <location>
        <begin position="45"/>
        <end position="64"/>
    </location>
</feature>
<feature type="compositionally biased region" description="Basic and acidic residues" evidence="7">
    <location>
        <begin position="1078"/>
        <end position="1092"/>
    </location>
</feature>
<dbReference type="InterPro" id="IPR011989">
    <property type="entry name" value="ARM-like"/>
</dbReference>
<feature type="compositionally biased region" description="Basic residues" evidence="7">
    <location>
        <begin position="71"/>
        <end position="82"/>
    </location>
</feature>
<feature type="active site" description="Glycyl thioester intermediate" evidence="6">
    <location>
        <position position="1771"/>
    </location>
</feature>
<dbReference type="SUPFAM" id="SSF48371">
    <property type="entry name" value="ARM repeat"/>
    <property type="match status" value="1"/>
</dbReference>
<feature type="compositionally biased region" description="Basic and acidic residues" evidence="7">
    <location>
        <begin position="215"/>
        <end position="225"/>
    </location>
</feature>
<dbReference type="GO" id="GO:0061630">
    <property type="term" value="F:ubiquitin protein ligase activity"/>
    <property type="evidence" value="ECO:0007669"/>
    <property type="project" value="UniProtKB-EC"/>
</dbReference>
<dbReference type="InterPro" id="IPR000569">
    <property type="entry name" value="HECT_dom"/>
</dbReference>
<dbReference type="GO" id="GO:0016607">
    <property type="term" value="C:nuclear speck"/>
    <property type="evidence" value="ECO:0007669"/>
    <property type="project" value="TreeGrafter"/>
</dbReference>